<accession>A0A2M9WML1</accession>
<comment type="caution">
    <text evidence="3">The sequence shown here is derived from an EMBL/GenBank/DDBJ whole genome shotgun (WGS) entry which is preliminary data.</text>
</comment>
<keyword evidence="1" id="KW-0732">Signal</keyword>
<reference evidence="3 4" key="1">
    <citation type="submission" date="2016-10" db="EMBL/GenBank/DDBJ databases">
        <title>WGS of isloates from the oral cavity of healthy individuals.</title>
        <authorList>
            <person name="Sharma S."/>
            <person name="Pal V.K."/>
            <person name="Patil P.B."/>
            <person name="Korpole S."/>
            <person name="Grover V."/>
        </authorList>
    </citation>
    <scope>NUCLEOTIDE SEQUENCE [LARGE SCALE GENOMIC DNA]</scope>
    <source>
        <strain evidence="3 4">DISK12</strain>
    </source>
</reference>
<organism evidence="3 4">
    <name type="scientific">Lactobacillus crispatus</name>
    <dbReference type="NCBI Taxonomy" id="47770"/>
    <lineage>
        <taxon>Bacteria</taxon>
        <taxon>Bacillati</taxon>
        <taxon>Bacillota</taxon>
        <taxon>Bacilli</taxon>
        <taxon>Lactobacillales</taxon>
        <taxon>Lactobacillaceae</taxon>
        <taxon>Lactobacillus</taxon>
    </lineage>
</organism>
<dbReference type="AlphaFoldDB" id="A0A2M9WML1"/>
<name>A0A2M9WML1_9LACO</name>
<feature type="chain" id="PRO_5042697823" description="D-alanyl-D-alanine carboxypeptidase" evidence="1">
    <location>
        <begin position="28"/>
        <end position="176"/>
    </location>
</feature>
<evidence type="ECO:0008006" key="5">
    <source>
        <dbReference type="Google" id="ProtNLM"/>
    </source>
</evidence>
<feature type="signal peptide" evidence="1">
    <location>
        <begin position="1"/>
        <end position="27"/>
    </location>
</feature>
<dbReference type="PROSITE" id="PS51257">
    <property type="entry name" value="PROKAR_LIPOPROTEIN"/>
    <property type="match status" value="1"/>
</dbReference>
<dbReference type="Proteomes" id="UP001253287">
    <property type="component" value="Unassembled WGS sequence"/>
</dbReference>
<dbReference type="EMBL" id="JAVTXN010000028">
    <property type="protein sequence ID" value="MDT9609756.1"/>
    <property type="molecule type" value="Genomic_DNA"/>
</dbReference>
<sequence>MKKLKVGIIFFIAIISCALLGTNQVAAAYSHGSRVTTPKAMRGTWYTYDYGRGLNKMKITSHTITLPFLGKQVPHGTYTLYQRDQTFFDKSFKYQKRASKYASDHHWMASWKYRYQGHEYLGIDPFWLDLGDNDFGGGLRVTNVTKDGRKLKQLILKNPNSVRRFYQSRSIAKLMK</sequence>
<evidence type="ECO:0000313" key="4">
    <source>
        <dbReference type="Proteomes" id="UP000231914"/>
    </source>
</evidence>
<dbReference type="EMBL" id="MKXG01000136">
    <property type="protein sequence ID" value="PJZ16669.1"/>
    <property type="molecule type" value="Genomic_DNA"/>
</dbReference>
<dbReference type="RefSeq" id="WP_100732919.1">
    <property type="nucleotide sequence ID" value="NZ_JASOID010000059.1"/>
</dbReference>
<gene>
    <name evidence="3" type="ORF">BHU41_09365</name>
    <name evidence="2" type="ORF">RON39_06385</name>
</gene>
<reference evidence="2" key="2">
    <citation type="submission" date="2023-08" db="EMBL/GenBank/DDBJ databases">
        <title>Lactobacillus from the Female Urinary Tract.</title>
        <authorList>
            <person name="Stegman N."/>
            <person name="Jackson B."/>
            <person name="Steiling M."/>
            <person name="Sedano C."/>
            <person name="Wolfe A."/>
            <person name="Putonti C."/>
        </authorList>
    </citation>
    <scope>NUCLEOTIDE SEQUENCE</scope>
    <source>
        <strain evidence="2">UMB5661</strain>
    </source>
</reference>
<evidence type="ECO:0000313" key="3">
    <source>
        <dbReference type="EMBL" id="PJZ16669.1"/>
    </source>
</evidence>
<evidence type="ECO:0000256" key="1">
    <source>
        <dbReference type="SAM" id="SignalP"/>
    </source>
</evidence>
<protein>
    <recommendedName>
        <fullName evidence="5">D-alanyl-D-alanine carboxypeptidase</fullName>
    </recommendedName>
</protein>
<evidence type="ECO:0000313" key="2">
    <source>
        <dbReference type="EMBL" id="MDT9609756.1"/>
    </source>
</evidence>
<proteinExistence type="predicted"/>
<dbReference type="Proteomes" id="UP000231914">
    <property type="component" value="Unassembled WGS sequence"/>
</dbReference>